<organism evidence="1 2">
    <name type="scientific">Plasmopara halstedii</name>
    <name type="common">Downy mildew of sunflower</name>
    <dbReference type="NCBI Taxonomy" id="4781"/>
    <lineage>
        <taxon>Eukaryota</taxon>
        <taxon>Sar</taxon>
        <taxon>Stramenopiles</taxon>
        <taxon>Oomycota</taxon>
        <taxon>Peronosporomycetes</taxon>
        <taxon>Peronosporales</taxon>
        <taxon>Peronosporaceae</taxon>
        <taxon>Plasmopara</taxon>
    </lineage>
</organism>
<protein>
    <submittedName>
        <fullName evidence="1">Uncharacterized protein</fullName>
    </submittedName>
</protein>
<sequence>MGTPRGATAIPSYYWKAGPSCTHHVDVKNNKGIIVRQIPKAFMTLLRMSSANFGLMRTSLVLKTLTNRSVEHNP</sequence>
<dbReference type="RefSeq" id="XP_024571595.1">
    <property type="nucleotide sequence ID" value="XM_024721826.1"/>
</dbReference>
<accession>A0A0P1A574</accession>
<evidence type="ECO:0000313" key="1">
    <source>
        <dbReference type="EMBL" id="CEG35226.1"/>
    </source>
</evidence>
<dbReference type="AlphaFoldDB" id="A0A0P1A574"/>
<dbReference type="EMBL" id="CCYD01000033">
    <property type="protein sequence ID" value="CEG35226.1"/>
    <property type="molecule type" value="Genomic_DNA"/>
</dbReference>
<keyword evidence="2" id="KW-1185">Reference proteome</keyword>
<dbReference type="Proteomes" id="UP000054928">
    <property type="component" value="Unassembled WGS sequence"/>
</dbReference>
<proteinExistence type="predicted"/>
<name>A0A0P1A574_PLAHL</name>
<dbReference type="GeneID" id="36404093"/>
<reference evidence="2" key="1">
    <citation type="submission" date="2014-09" db="EMBL/GenBank/DDBJ databases">
        <authorList>
            <person name="Sharma Rahul"/>
            <person name="Thines Marco"/>
        </authorList>
    </citation>
    <scope>NUCLEOTIDE SEQUENCE [LARGE SCALE GENOMIC DNA]</scope>
</reference>
<evidence type="ECO:0000313" key="2">
    <source>
        <dbReference type="Proteomes" id="UP000054928"/>
    </source>
</evidence>